<dbReference type="OrthoDB" id="9800236at2"/>
<comment type="caution">
    <text evidence="1">The sequence shown here is derived from an EMBL/GenBank/DDBJ whole genome shotgun (WGS) entry which is preliminary data.</text>
</comment>
<proteinExistence type="predicted"/>
<keyword evidence="2" id="KW-1185">Reference proteome</keyword>
<accession>A0A0C1IQJ9</accession>
<dbReference type="STRING" id="1349421.OI18_21100"/>
<protein>
    <recommendedName>
        <fullName evidence="3">NYN domain-containing protein</fullName>
    </recommendedName>
</protein>
<sequence length="65" mass="7373">MEASLNIAWMSSKRTIDKIVLVAGDSDFISPMKFSRREGILVYLYPMGQAQIKIGLKEHADFILQ</sequence>
<dbReference type="AlphaFoldDB" id="A0A0C1IQJ9"/>
<dbReference type="EMBL" id="JSVC01000028">
    <property type="protein sequence ID" value="KIC92754.1"/>
    <property type="molecule type" value="Genomic_DNA"/>
</dbReference>
<organism evidence="1 2">
    <name type="scientific">Flavihumibacter solisilvae</name>
    <dbReference type="NCBI Taxonomy" id="1349421"/>
    <lineage>
        <taxon>Bacteria</taxon>
        <taxon>Pseudomonadati</taxon>
        <taxon>Bacteroidota</taxon>
        <taxon>Chitinophagia</taxon>
        <taxon>Chitinophagales</taxon>
        <taxon>Chitinophagaceae</taxon>
        <taxon>Flavihumibacter</taxon>
    </lineage>
</organism>
<dbReference type="Gene3D" id="3.40.50.1010">
    <property type="entry name" value="5'-nuclease"/>
    <property type="match status" value="1"/>
</dbReference>
<gene>
    <name evidence="1" type="ORF">OI18_21100</name>
</gene>
<evidence type="ECO:0000313" key="2">
    <source>
        <dbReference type="Proteomes" id="UP000031408"/>
    </source>
</evidence>
<evidence type="ECO:0000313" key="1">
    <source>
        <dbReference type="EMBL" id="KIC92754.1"/>
    </source>
</evidence>
<name>A0A0C1IQJ9_9BACT</name>
<dbReference type="Proteomes" id="UP000031408">
    <property type="component" value="Unassembled WGS sequence"/>
</dbReference>
<evidence type="ECO:0008006" key="3">
    <source>
        <dbReference type="Google" id="ProtNLM"/>
    </source>
</evidence>
<reference evidence="1 2" key="1">
    <citation type="submission" date="2014-11" db="EMBL/GenBank/DDBJ databases">
        <title>Genome sequence of Flavihumibacter solisilvae 3-3.</title>
        <authorList>
            <person name="Zhou G."/>
            <person name="Li M."/>
            <person name="Wang G."/>
        </authorList>
    </citation>
    <scope>NUCLEOTIDE SEQUENCE [LARGE SCALE GENOMIC DNA]</scope>
    <source>
        <strain evidence="1 2">3-3</strain>
    </source>
</reference>